<dbReference type="InParanoid" id="A0A2R5GX58"/>
<evidence type="ECO:0000256" key="1">
    <source>
        <dbReference type="SAM" id="MobiDB-lite"/>
    </source>
</evidence>
<dbReference type="AlphaFoldDB" id="A0A2R5GX58"/>
<accession>A0A2R5GX58</accession>
<dbReference type="EMBL" id="BEYU01000150">
    <property type="protein sequence ID" value="GBG33273.1"/>
    <property type="molecule type" value="Genomic_DNA"/>
</dbReference>
<dbReference type="Proteomes" id="UP000241890">
    <property type="component" value="Unassembled WGS sequence"/>
</dbReference>
<sequence length="437" mass="47866">MPAPRQCLCDCDCGCKASAHKDSATQTWVDEGTQTASFPVPVWEEEPRQAADNLSCSQDSDNDDNDDNVESPDNQDSDKVGMRRSSKSKKDPVSNAAVSPVAPNDRLDPLTPKRTIPHWSTESLHNKSMQLPETSTLTLHQAGHNVTHLRVSPSGSLDIVVRGADTSIASNSLIVTESPVVKRSQKKSRSQATRRAPPSRRKALLRPPAPPLPPLHAYREPGASMGHKSDAGTNIKSVKDKSNTDSDCENNLGVKCAKLRISTEVPATSTTTTRSALIAKIIGAEGAEEDEETNQLFNAAGFATRPLTPETQYERVIEREPAVGAFEHFVHTLESPPLGAIYKEVKLFLASHKLICAEWARDVSHTQPSEKTDLARQLDSRTVDFLKRMDEQFAAHPCFVNASDETLAALRDGMEKYTLCRIHDQVFAQDPEESTVS</sequence>
<feature type="region of interest" description="Disordered" evidence="1">
    <location>
        <begin position="22"/>
        <end position="125"/>
    </location>
</feature>
<protein>
    <submittedName>
        <fullName evidence="3">Vacuolar protein sorting-associated protein 9A</fullName>
    </submittedName>
</protein>
<dbReference type="Gene3D" id="1.10.246.120">
    <property type="match status" value="1"/>
</dbReference>
<keyword evidence="4" id="KW-1185">Reference proteome</keyword>
<dbReference type="InterPro" id="IPR041545">
    <property type="entry name" value="DUF5601"/>
</dbReference>
<feature type="domain" description="RABX5 catalytic core helical" evidence="2">
    <location>
        <begin position="382"/>
        <end position="423"/>
    </location>
</feature>
<feature type="compositionally biased region" description="Acidic residues" evidence="1">
    <location>
        <begin position="60"/>
        <end position="75"/>
    </location>
</feature>
<feature type="region of interest" description="Disordered" evidence="1">
    <location>
        <begin position="179"/>
        <end position="247"/>
    </location>
</feature>
<organism evidence="3 4">
    <name type="scientific">Hondaea fermentalgiana</name>
    <dbReference type="NCBI Taxonomy" id="2315210"/>
    <lineage>
        <taxon>Eukaryota</taxon>
        <taxon>Sar</taxon>
        <taxon>Stramenopiles</taxon>
        <taxon>Bigyra</taxon>
        <taxon>Labyrinthulomycetes</taxon>
        <taxon>Thraustochytrida</taxon>
        <taxon>Thraustochytriidae</taxon>
        <taxon>Hondaea</taxon>
    </lineage>
</organism>
<dbReference type="Pfam" id="PF18151">
    <property type="entry name" value="DUF5601"/>
    <property type="match status" value="1"/>
</dbReference>
<gene>
    <name evidence="3" type="ORF">FCC1311_094972</name>
</gene>
<evidence type="ECO:0000259" key="2">
    <source>
        <dbReference type="Pfam" id="PF18151"/>
    </source>
</evidence>
<feature type="compositionally biased region" description="Polar residues" evidence="1">
    <location>
        <begin position="24"/>
        <end position="37"/>
    </location>
</feature>
<proteinExistence type="predicted"/>
<reference evidence="3 4" key="1">
    <citation type="submission" date="2017-12" db="EMBL/GenBank/DDBJ databases">
        <title>Sequencing, de novo assembly and annotation of complete genome of a new Thraustochytrid species, strain FCC1311.</title>
        <authorList>
            <person name="Sedici K."/>
            <person name="Godart F."/>
            <person name="Aiese Cigliano R."/>
            <person name="Sanseverino W."/>
            <person name="Barakat M."/>
            <person name="Ortet P."/>
            <person name="Marechal E."/>
            <person name="Cagnac O."/>
            <person name="Amato A."/>
        </authorList>
    </citation>
    <scope>NUCLEOTIDE SEQUENCE [LARGE SCALE GENOMIC DNA]</scope>
</reference>
<comment type="caution">
    <text evidence="3">The sequence shown here is derived from an EMBL/GenBank/DDBJ whole genome shotgun (WGS) entry which is preliminary data.</text>
</comment>
<name>A0A2R5GX58_9STRA</name>
<evidence type="ECO:0000313" key="4">
    <source>
        <dbReference type="Proteomes" id="UP000241890"/>
    </source>
</evidence>
<evidence type="ECO:0000313" key="3">
    <source>
        <dbReference type="EMBL" id="GBG33273.1"/>
    </source>
</evidence>